<evidence type="ECO:0008006" key="4">
    <source>
        <dbReference type="Google" id="ProtNLM"/>
    </source>
</evidence>
<feature type="transmembrane region" description="Helical" evidence="1">
    <location>
        <begin position="35"/>
        <end position="54"/>
    </location>
</feature>
<feature type="transmembrane region" description="Helical" evidence="1">
    <location>
        <begin position="316"/>
        <end position="334"/>
    </location>
</feature>
<keyword evidence="1" id="KW-1133">Transmembrane helix</keyword>
<sequence length="577" mass="65857">MLHLPDVDQHLIEGDVYVTSMMDKGKQPRWLDVKVVIFFIAALFGASILLLPFIPSVFPAVVLTCGPLLVLVFISAFVQFRVFGPLTAQPILSVVHYGKETWDLTVIGLCGLSCITLPFLREIKSLWHFYYVRCLQQNFFAHGQDRTMLELKLDPWCPFVLVTGTVNDYARPHEEHSISEIAFTPLHIGSSKIGYVPTPPNRSLAQCTALTGAGCLDAVSLSMQDHVRVRFWLEVLNLAWGDFILFENSRTPFLKQCLNCVPARMRRGATWWMHRSITMILLFLNTILFCCGLSLYRVAPTEENCRTGRLMVDCSVLFMTTFIFLSFFSYFRYLSGFAFSPVLRQIQQATRFVLKAWHPPNMLYVTDGGVQDCTAILQLLQRRRENILLVLAASDPEDDLGVLRTTMKATRDYRIASFFDLSDARRDVNAVLDDFKTSNAHFFKLGIRYGWRSDEEPSVGTLWVVKNRLPETFAHQMVRPHLDEEEIMCGAAKDWKTSDSDDSEDEKADEEMHHMHQEELGGFSCCDCCHRWGNCGRKFPHLSFTGYMWLTPQLSSSLARLGHDLSRLAVVDLMQNL</sequence>
<dbReference type="Proteomes" id="UP001642464">
    <property type="component" value="Unassembled WGS sequence"/>
</dbReference>
<evidence type="ECO:0000256" key="1">
    <source>
        <dbReference type="SAM" id="Phobius"/>
    </source>
</evidence>
<evidence type="ECO:0000313" key="2">
    <source>
        <dbReference type="EMBL" id="CAK9047320.1"/>
    </source>
</evidence>
<keyword evidence="1" id="KW-0812">Transmembrane</keyword>
<keyword evidence="3" id="KW-1185">Reference proteome</keyword>
<proteinExistence type="predicted"/>
<keyword evidence="1" id="KW-0472">Membrane</keyword>
<feature type="transmembrane region" description="Helical" evidence="1">
    <location>
        <begin position="276"/>
        <end position="296"/>
    </location>
</feature>
<comment type="caution">
    <text evidence="2">The sequence shown here is derived from an EMBL/GenBank/DDBJ whole genome shotgun (WGS) entry which is preliminary data.</text>
</comment>
<protein>
    <recommendedName>
        <fullName evidence="4">Chitin synthase</fullName>
    </recommendedName>
</protein>
<evidence type="ECO:0000313" key="3">
    <source>
        <dbReference type="Proteomes" id="UP001642464"/>
    </source>
</evidence>
<accession>A0ABP0M764</accession>
<dbReference type="EMBL" id="CAXAMM010020114">
    <property type="protein sequence ID" value="CAK9047320.1"/>
    <property type="molecule type" value="Genomic_DNA"/>
</dbReference>
<gene>
    <name evidence="2" type="ORF">SCF082_LOCUS26534</name>
</gene>
<organism evidence="2 3">
    <name type="scientific">Durusdinium trenchii</name>
    <dbReference type="NCBI Taxonomy" id="1381693"/>
    <lineage>
        <taxon>Eukaryota</taxon>
        <taxon>Sar</taxon>
        <taxon>Alveolata</taxon>
        <taxon>Dinophyceae</taxon>
        <taxon>Suessiales</taxon>
        <taxon>Symbiodiniaceae</taxon>
        <taxon>Durusdinium</taxon>
    </lineage>
</organism>
<name>A0ABP0M764_9DINO</name>
<feature type="transmembrane region" description="Helical" evidence="1">
    <location>
        <begin position="61"/>
        <end position="82"/>
    </location>
</feature>
<reference evidence="2 3" key="1">
    <citation type="submission" date="2024-02" db="EMBL/GenBank/DDBJ databases">
        <authorList>
            <person name="Chen Y."/>
            <person name="Shah S."/>
            <person name="Dougan E. K."/>
            <person name="Thang M."/>
            <person name="Chan C."/>
        </authorList>
    </citation>
    <scope>NUCLEOTIDE SEQUENCE [LARGE SCALE GENOMIC DNA]</scope>
</reference>